<reference evidence="2" key="1">
    <citation type="journal article" date="2023" name="Front. Plant Sci.">
        <title>Chromosomal-level genome assembly of Melastoma candidum provides insights into trichome evolution.</title>
        <authorList>
            <person name="Zhong Y."/>
            <person name="Wu W."/>
            <person name="Sun C."/>
            <person name="Zou P."/>
            <person name="Liu Y."/>
            <person name="Dai S."/>
            <person name="Zhou R."/>
        </authorList>
    </citation>
    <scope>NUCLEOTIDE SEQUENCE [LARGE SCALE GENOMIC DNA]</scope>
</reference>
<sequence>MVMKLVLKVHDLHDPKSKRKALKTVSSIEGVDSLAVDKEKKTLTVVGDIVVYNVVCKLRKLMNVDIEVAGPNKEEKKEKNEETPITYYYNSDYYPYYWPSFYTK</sequence>
<name>A0ACB9QU12_9MYRT</name>
<dbReference type="Proteomes" id="UP001057402">
    <property type="component" value="Chromosome 5"/>
</dbReference>
<protein>
    <submittedName>
        <fullName evidence="1">Uncharacterized protein</fullName>
    </submittedName>
</protein>
<accession>A0ACB9QU12</accession>
<keyword evidence="2" id="KW-1185">Reference proteome</keyword>
<evidence type="ECO:0000313" key="2">
    <source>
        <dbReference type="Proteomes" id="UP001057402"/>
    </source>
</evidence>
<proteinExistence type="predicted"/>
<evidence type="ECO:0000313" key="1">
    <source>
        <dbReference type="EMBL" id="KAI4370105.1"/>
    </source>
</evidence>
<gene>
    <name evidence="1" type="ORF">MLD38_018486</name>
</gene>
<organism evidence="1 2">
    <name type="scientific">Melastoma candidum</name>
    <dbReference type="NCBI Taxonomy" id="119954"/>
    <lineage>
        <taxon>Eukaryota</taxon>
        <taxon>Viridiplantae</taxon>
        <taxon>Streptophyta</taxon>
        <taxon>Embryophyta</taxon>
        <taxon>Tracheophyta</taxon>
        <taxon>Spermatophyta</taxon>
        <taxon>Magnoliopsida</taxon>
        <taxon>eudicotyledons</taxon>
        <taxon>Gunneridae</taxon>
        <taxon>Pentapetalae</taxon>
        <taxon>rosids</taxon>
        <taxon>malvids</taxon>
        <taxon>Myrtales</taxon>
        <taxon>Melastomataceae</taxon>
        <taxon>Melastomatoideae</taxon>
        <taxon>Melastomateae</taxon>
        <taxon>Melastoma</taxon>
    </lineage>
</organism>
<dbReference type="EMBL" id="CM042884">
    <property type="protein sequence ID" value="KAI4370105.1"/>
    <property type="molecule type" value="Genomic_DNA"/>
</dbReference>
<comment type="caution">
    <text evidence="1">The sequence shown here is derived from an EMBL/GenBank/DDBJ whole genome shotgun (WGS) entry which is preliminary data.</text>
</comment>